<feature type="compositionally biased region" description="Polar residues" evidence="1">
    <location>
        <begin position="195"/>
        <end position="206"/>
    </location>
</feature>
<evidence type="ECO:0000313" key="2">
    <source>
        <dbReference type="EMBL" id="SDQ80728.1"/>
    </source>
</evidence>
<accession>A0A1H1DWW7</accession>
<feature type="region of interest" description="Disordered" evidence="1">
    <location>
        <begin position="29"/>
        <end position="48"/>
    </location>
</feature>
<feature type="compositionally biased region" description="Basic and acidic residues" evidence="1">
    <location>
        <begin position="175"/>
        <end position="194"/>
    </location>
</feature>
<gene>
    <name evidence="2" type="ORF">SAMN04489742_2644</name>
</gene>
<evidence type="ECO:0008006" key="4">
    <source>
        <dbReference type="Google" id="ProtNLM"/>
    </source>
</evidence>
<dbReference type="EMBL" id="FNKH01000002">
    <property type="protein sequence ID" value="SDQ80728.1"/>
    <property type="molecule type" value="Genomic_DNA"/>
</dbReference>
<dbReference type="Gene3D" id="1.20.120.20">
    <property type="entry name" value="Apolipoprotein"/>
    <property type="match status" value="2"/>
</dbReference>
<dbReference type="AlphaFoldDB" id="A0A1H1DWW7"/>
<organism evidence="2 3">
    <name type="scientific">Crystallibacter crystallopoietes</name>
    <dbReference type="NCBI Taxonomy" id="37928"/>
    <lineage>
        <taxon>Bacteria</taxon>
        <taxon>Bacillati</taxon>
        <taxon>Actinomycetota</taxon>
        <taxon>Actinomycetes</taxon>
        <taxon>Micrococcales</taxon>
        <taxon>Micrococcaceae</taxon>
        <taxon>Crystallibacter</taxon>
    </lineage>
</organism>
<dbReference type="OrthoDB" id="3218417at2"/>
<dbReference type="RefSeq" id="WP_074700849.1">
    <property type="nucleotide sequence ID" value="NZ_CP018863.1"/>
</dbReference>
<dbReference type="Pfam" id="PF12277">
    <property type="entry name" value="DUF3618"/>
    <property type="match status" value="1"/>
</dbReference>
<dbReference type="InterPro" id="IPR022062">
    <property type="entry name" value="DUF3618"/>
</dbReference>
<feature type="compositionally biased region" description="Polar residues" evidence="1">
    <location>
        <begin position="74"/>
        <end position="90"/>
    </location>
</feature>
<feature type="region of interest" description="Disordered" evidence="1">
    <location>
        <begin position="1"/>
        <end position="21"/>
    </location>
</feature>
<feature type="region of interest" description="Disordered" evidence="1">
    <location>
        <begin position="130"/>
        <end position="218"/>
    </location>
</feature>
<evidence type="ECO:0000256" key="1">
    <source>
        <dbReference type="SAM" id="MobiDB-lite"/>
    </source>
</evidence>
<dbReference type="Proteomes" id="UP000181917">
    <property type="component" value="Unassembled WGS sequence"/>
</dbReference>
<feature type="compositionally biased region" description="Basic and acidic residues" evidence="1">
    <location>
        <begin position="130"/>
        <end position="146"/>
    </location>
</feature>
<reference evidence="2 3" key="1">
    <citation type="submission" date="2016-10" db="EMBL/GenBank/DDBJ databases">
        <authorList>
            <person name="de Groot N.N."/>
        </authorList>
    </citation>
    <scope>NUCLEOTIDE SEQUENCE [LARGE SCALE GENOMIC DNA]</scope>
    <source>
        <strain evidence="2 3">DSM 20117</strain>
    </source>
</reference>
<evidence type="ECO:0000313" key="3">
    <source>
        <dbReference type="Proteomes" id="UP000181917"/>
    </source>
</evidence>
<keyword evidence="3" id="KW-1185">Reference proteome</keyword>
<name>A0A1H1DWW7_9MICC</name>
<feature type="region of interest" description="Disordered" evidence="1">
    <location>
        <begin position="57"/>
        <end position="90"/>
    </location>
</feature>
<dbReference type="STRING" id="37928.SAMN04489742_2644"/>
<protein>
    <recommendedName>
        <fullName evidence="4">DUF3618 domain-containing protein</fullName>
    </recommendedName>
</protein>
<proteinExistence type="predicted"/>
<sequence>MSQSPEEIREEIERTRAELGSDVDALAEKVSPSGMAHRQGQKVRDKMNHVKSSIMGAADNTTGSAKSGMHQAGESVSHTAQHAGETVQNAPHQVAEKTRGNPMAAGLIAFGAGMLISSLIPASQKEQEAATALKEKAKPLKTELTDAAKQVAQDMKGPAQEAMESVKSSAQDAAARVKDESAGAAADVKERAQDAKSNVQDTQSGSPAAAGSTLPTGF</sequence>
<dbReference type="KEGG" id="acry:AC20117_04220"/>